<keyword evidence="2" id="KW-0472">Membrane</keyword>
<feature type="repeat" description="TPR" evidence="1">
    <location>
        <begin position="130"/>
        <end position="163"/>
    </location>
</feature>
<dbReference type="SUPFAM" id="SSF48452">
    <property type="entry name" value="TPR-like"/>
    <property type="match status" value="1"/>
</dbReference>
<dbReference type="OrthoDB" id="5420636at2"/>
<evidence type="ECO:0000313" key="4">
    <source>
        <dbReference type="Proteomes" id="UP000318307"/>
    </source>
</evidence>
<protein>
    <submittedName>
        <fullName evidence="3">Tetratricopeptide repeat protein</fullName>
    </submittedName>
</protein>
<feature type="transmembrane region" description="Helical" evidence="2">
    <location>
        <begin position="28"/>
        <end position="54"/>
    </location>
</feature>
<evidence type="ECO:0000313" key="3">
    <source>
        <dbReference type="EMBL" id="TWI71691.1"/>
    </source>
</evidence>
<dbReference type="InterPro" id="IPR019734">
    <property type="entry name" value="TPR_rpt"/>
</dbReference>
<keyword evidence="1" id="KW-0802">TPR repeat</keyword>
<comment type="caution">
    <text evidence="3">The sequence shown here is derived from an EMBL/GenBank/DDBJ whole genome shotgun (WGS) entry which is preliminary data.</text>
</comment>
<dbReference type="Proteomes" id="UP000318307">
    <property type="component" value="Unassembled WGS sequence"/>
</dbReference>
<dbReference type="PROSITE" id="PS50005">
    <property type="entry name" value="TPR"/>
    <property type="match status" value="2"/>
</dbReference>
<evidence type="ECO:0000256" key="1">
    <source>
        <dbReference type="PROSITE-ProRule" id="PRU00339"/>
    </source>
</evidence>
<dbReference type="SMART" id="SM00028">
    <property type="entry name" value="TPR"/>
    <property type="match status" value="2"/>
</dbReference>
<dbReference type="Pfam" id="PF13432">
    <property type="entry name" value="TPR_16"/>
    <property type="match status" value="1"/>
</dbReference>
<keyword evidence="2" id="KW-0812">Transmembrane</keyword>
<organism evidence="3 4">
    <name type="scientific">Desulfobotulus alkaliphilus</name>
    <dbReference type="NCBI Taxonomy" id="622671"/>
    <lineage>
        <taxon>Bacteria</taxon>
        <taxon>Pseudomonadati</taxon>
        <taxon>Thermodesulfobacteriota</taxon>
        <taxon>Desulfobacteria</taxon>
        <taxon>Desulfobacterales</taxon>
        <taxon>Desulfobacteraceae</taxon>
        <taxon>Desulfobotulus</taxon>
    </lineage>
</organism>
<reference evidence="3 4" key="1">
    <citation type="submission" date="2019-07" db="EMBL/GenBank/DDBJ databases">
        <title>Genome sequencing of 100 strains of the haloalkaliphilic chemolithoautotrophic sulfur-oxidizing bacterium Thioalkalivibrio.</title>
        <authorList>
            <person name="Muyzer G."/>
        </authorList>
    </citation>
    <scope>NUCLEOTIDE SEQUENCE [LARGE SCALE GENOMIC DNA]</scope>
    <source>
        <strain evidence="3 4">ASO4-4</strain>
    </source>
</reference>
<feature type="repeat" description="TPR" evidence="1">
    <location>
        <begin position="96"/>
        <end position="129"/>
    </location>
</feature>
<dbReference type="AlphaFoldDB" id="A0A562RRH4"/>
<dbReference type="InterPro" id="IPR011990">
    <property type="entry name" value="TPR-like_helical_dom_sf"/>
</dbReference>
<dbReference type="EMBL" id="VLLC01000013">
    <property type="protein sequence ID" value="TWI71691.1"/>
    <property type="molecule type" value="Genomic_DNA"/>
</dbReference>
<accession>A0A562RRH4</accession>
<sequence length="405" mass="44444">MDREVWERGGVRALFSSLSLWERVGVRALFPGVSILSGGFICLFLICLSTMILVPPPAFGSSRGVLQQALFFLEGEEPEKAFDVLASQEVSLKGLSHYWSLRATARFRMGELEGAAEDFQRGLTLDPENADLWRNLGWTFHGMDRWKDGAEAFQRALTVSQQGKDAYGLALCLFNAGDAVAAKEKMAEWLKADTPPDWLRLFVHASLASGDTKPELLRQMEGLALESGRAEDWRLLASGLHRAGYAGRAALALETAFYLKKPDHGDWQALAGLYASAGLPHLAAGAMERAGRDAMDGVPYLMAAGRYRDALLLLQKNEGPEAGMLAARLHRQAGNPSAALASLSGLKETPEVLYMKGLCFRELSRYSEARRVFALLAEVPGWEFRVKGLLNRMQALDEAGMGDSY</sequence>
<proteinExistence type="predicted"/>
<keyword evidence="4" id="KW-1185">Reference proteome</keyword>
<name>A0A562RRH4_9BACT</name>
<gene>
    <name evidence="3" type="ORF">LZ24_01964</name>
</gene>
<evidence type="ECO:0000256" key="2">
    <source>
        <dbReference type="SAM" id="Phobius"/>
    </source>
</evidence>
<dbReference type="Gene3D" id="1.25.40.10">
    <property type="entry name" value="Tetratricopeptide repeat domain"/>
    <property type="match status" value="1"/>
</dbReference>
<dbReference type="Pfam" id="PF13414">
    <property type="entry name" value="TPR_11"/>
    <property type="match status" value="1"/>
</dbReference>
<keyword evidence="2" id="KW-1133">Transmembrane helix</keyword>